<name>A0A7J5GYE9_BACUN</name>
<evidence type="ECO:0000313" key="3">
    <source>
        <dbReference type="Proteomes" id="UP000487221"/>
    </source>
</evidence>
<protein>
    <submittedName>
        <fullName evidence="2">Uncharacterized protein</fullName>
    </submittedName>
</protein>
<proteinExistence type="predicted"/>
<dbReference type="RefSeq" id="WP_151875701.1">
    <property type="nucleotide sequence ID" value="NZ_WCTY01000024.1"/>
</dbReference>
<organism evidence="2 3">
    <name type="scientific">Bacteroides uniformis</name>
    <dbReference type="NCBI Taxonomy" id="820"/>
    <lineage>
        <taxon>Bacteria</taxon>
        <taxon>Pseudomonadati</taxon>
        <taxon>Bacteroidota</taxon>
        <taxon>Bacteroidia</taxon>
        <taxon>Bacteroidales</taxon>
        <taxon>Bacteroidaceae</taxon>
        <taxon>Bacteroides</taxon>
    </lineage>
</organism>
<reference evidence="2 3" key="1">
    <citation type="journal article" date="2019" name="Nat. Med.">
        <title>A library of human gut bacterial isolates paired with longitudinal multiomics data enables mechanistic microbiome research.</title>
        <authorList>
            <person name="Poyet M."/>
            <person name="Groussin M."/>
            <person name="Gibbons S.M."/>
            <person name="Avila-Pacheco J."/>
            <person name="Jiang X."/>
            <person name="Kearney S.M."/>
            <person name="Perrotta A.R."/>
            <person name="Berdy B."/>
            <person name="Zhao S."/>
            <person name="Lieberman T.D."/>
            <person name="Swanson P.K."/>
            <person name="Smith M."/>
            <person name="Roesemann S."/>
            <person name="Alexander J.E."/>
            <person name="Rich S.A."/>
            <person name="Livny J."/>
            <person name="Vlamakis H."/>
            <person name="Clish C."/>
            <person name="Bullock K."/>
            <person name="Deik A."/>
            <person name="Scott J."/>
            <person name="Pierce K.A."/>
            <person name="Xavier R.J."/>
            <person name="Alm E.J."/>
        </authorList>
    </citation>
    <scope>NUCLEOTIDE SEQUENCE [LARGE SCALE GENOMIC DNA]</scope>
    <source>
        <strain evidence="2 3">BIOML-A19</strain>
    </source>
</reference>
<comment type="caution">
    <text evidence="2">The sequence shown here is derived from an EMBL/GenBank/DDBJ whole genome shotgun (WGS) entry which is preliminary data.</text>
</comment>
<dbReference type="Proteomes" id="UP000487221">
    <property type="component" value="Unassembled WGS sequence"/>
</dbReference>
<evidence type="ECO:0000313" key="2">
    <source>
        <dbReference type="EMBL" id="KAB4182623.1"/>
    </source>
</evidence>
<accession>A0A7J5GYE9</accession>
<dbReference type="AlphaFoldDB" id="A0A7J5GYE9"/>
<feature type="region of interest" description="Disordered" evidence="1">
    <location>
        <begin position="1"/>
        <end position="24"/>
    </location>
</feature>
<evidence type="ECO:0000256" key="1">
    <source>
        <dbReference type="SAM" id="MobiDB-lite"/>
    </source>
</evidence>
<gene>
    <name evidence="2" type="ORF">GAQ44_13410</name>
</gene>
<sequence length="110" mass="12937">MNLDRNSRNSRIPPTRSKVPPHHRATPSKMFLALVSLAMALLSSVSYNIYQFTANSHISNNDFKFLYIKAFSEITPENLLKLETIFEYEPDKQKQRSIRQMVEEYEQRVE</sequence>
<dbReference type="EMBL" id="WCTY01000024">
    <property type="protein sequence ID" value="KAB4182623.1"/>
    <property type="molecule type" value="Genomic_DNA"/>
</dbReference>